<dbReference type="EnsemblPlants" id="KRH18654">
    <property type="protein sequence ID" value="KRH18654"/>
    <property type="gene ID" value="GLYMA_13G074100"/>
</dbReference>
<dbReference type="EMBL" id="CM000846">
    <property type="protein sequence ID" value="KRH18654.1"/>
    <property type="molecule type" value="Genomic_DNA"/>
</dbReference>
<sequence length="760" mass="86777">MQCRHCNAKMWYNESISKYRNNTSPRFSLCCGDDKVELPLLQNSSKHLQRLFFDNNTVDSKNYQHNVRTCNIMFAFTSAGIKLEKSINQSRGPPTIRIQGQPCHRIGSLLPMPGKEPKFAQLYIFDTENETYFNIGFCNQHDGIQSHIVSTLSQMLDQHNAHAKCFRMARDRLINSQVDNVRLKLIEAREKDGRIYNLPNVSEVAALIVGDFDGNSSRDIIVETQNGELQRIHKLHSSYLGLQYPLLFPYGEDGYRPDILHSSTSASKKGREIYSSLQKPLDDGTNKGLSKGKRVILPSTFVGSPCYMDQLYLDGMTICSHVGFPNLFITLTCNPNWPEIRRVLAPLNLKAKDRPYIISRVFILKYEQMLSDLTKNHLLGKVVAYIHTIEFQKRELPHVHLLLFLHLDNKYSSSDEIDQIISAEIPSHEDDPKLYTLVQNHMVHGLCGILQSQSPCMKEGKCSRFYPKIFQPHTLLDSNGYPVYRRRNDGRTISKNEEQKQIYNRIMQAVNNNEGDMFFLYGYGGTGKICIWRTLANIGDEIIGYENDGYATVKIPKDLLITEYDDPIHAIVKSTFPDLYKHHNNVEFFKCRAILASTNETVEQVNNYILSLILDKLESIESCHFQSITTEFLNSFTTSNLPYHSIKLKIGSPIMLLRNLDQTQGLCNGTRLIVTRLARHVIAAEIISGKNPGHNSQGQSLSMVGLYLPKPIFSHEQLYVALSRVNSRKGLKILIHDKDQKNMTSTTNVVFKEVFKNLTR</sequence>
<evidence type="ECO:0000313" key="6">
    <source>
        <dbReference type="EnsemblPlants" id="KRH18654"/>
    </source>
</evidence>
<dbReference type="GO" id="GO:0000723">
    <property type="term" value="P:telomere maintenance"/>
    <property type="evidence" value="ECO:0007669"/>
    <property type="project" value="InterPro"/>
</dbReference>
<dbReference type="AlphaFoldDB" id="A0A0R0GJR0"/>
<dbReference type="PANTHER" id="PTHR45786">
    <property type="entry name" value="DNA BINDING PROTEIN-LIKE"/>
    <property type="match status" value="1"/>
</dbReference>
<dbReference type="InterPro" id="IPR027417">
    <property type="entry name" value="P-loop_NTPase"/>
</dbReference>
<dbReference type="EC" id="5.6.2.3" evidence="1"/>
<accession>A0A0R0GJR0</accession>
<evidence type="ECO:0000259" key="3">
    <source>
        <dbReference type="Pfam" id="PF14214"/>
    </source>
</evidence>
<dbReference type="InterPro" id="IPR010285">
    <property type="entry name" value="DNA_helicase_pif1-like_DEAD"/>
</dbReference>
<dbReference type="SUPFAM" id="SSF52540">
    <property type="entry name" value="P-loop containing nucleoside triphosphate hydrolases"/>
    <property type="match status" value="1"/>
</dbReference>
<dbReference type="Pfam" id="PF14214">
    <property type="entry name" value="Helitron_like_N"/>
    <property type="match status" value="1"/>
</dbReference>
<gene>
    <name evidence="5" type="ORF">GLYMA_13G074100</name>
</gene>
<dbReference type="GO" id="GO:0043139">
    <property type="term" value="F:5'-3' DNA helicase activity"/>
    <property type="evidence" value="ECO:0007669"/>
    <property type="project" value="UniProtKB-EC"/>
</dbReference>
<dbReference type="InParanoid" id="A0A0R0GJR0"/>
<dbReference type="GO" id="GO:0006310">
    <property type="term" value="P:DNA recombination"/>
    <property type="evidence" value="ECO:0007669"/>
    <property type="project" value="UniProtKB-KW"/>
</dbReference>
<keyword evidence="1" id="KW-0378">Hydrolase</keyword>
<dbReference type="PANTHER" id="PTHR45786:SF66">
    <property type="entry name" value="HOOK MOTIF PROTEIN, PUTATIVE-RELATED"/>
    <property type="match status" value="1"/>
</dbReference>
<feature type="domain" description="Helitron helicase-like" evidence="3">
    <location>
        <begin position="273"/>
        <end position="403"/>
    </location>
</feature>
<dbReference type="Pfam" id="PF21530">
    <property type="entry name" value="Pif1_2B_dom"/>
    <property type="match status" value="1"/>
</dbReference>
<dbReference type="GO" id="GO:0005524">
    <property type="term" value="F:ATP binding"/>
    <property type="evidence" value="ECO:0007669"/>
    <property type="project" value="UniProtKB-KW"/>
</dbReference>
<dbReference type="Pfam" id="PF05970">
    <property type="entry name" value="PIF1"/>
    <property type="match status" value="1"/>
</dbReference>
<evidence type="ECO:0000259" key="2">
    <source>
        <dbReference type="Pfam" id="PF05970"/>
    </source>
</evidence>
<evidence type="ECO:0000256" key="1">
    <source>
        <dbReference type="RuleBase" id="RU363044"/>
    </source>
</evidence>
<name>A0A0R0GJR0_SOYBN</name>
<comment type="similarity">
    <text evidence="1">Belongs to the helicase family.</text>
</comment>
<dbReference type="InterPro" id="IPR025476">
    <property type="entry name" value="Helitron_helicase-like"/>
</dbReference>
<keyword evidence="1" id="KW-0234">DNA repair</keyword>
<keyword evidence="1" id="KW-0347">Helicase</keyword>
<keyword evidence="1" id="KW-0227">DNA damage</keyword>
<dbReference type="STRING" id="3847.A0A0R0GJR0"/>
<dbReference type="Gramene" id="KRH18654">
    <property type="protein sequence ID" value="KRH18654"/>
    <property type="gene ID" value="GLYMA_13G074100"/>
</dbReference>
<comment type="catalytic activity">
    <reaction evidence="1">
        <text>ATP + H2O = ADP + phosphate + H(+)</text>
        <dbReference type="Rhea" id="RHEA:13065"/>
        <dbReference type="ChEBI" id="CHEBI:15377"/>
        <dbReference type="ChEBI" id="CHEBI:15378"/>
        <dbReference type="ChEBI" id="CHEBI:30616"/>
        <dbReference type="ChEBI" id="CHEBI:43474"/>
        <dbReference type="ChEBI" id="CHEBI:456216"/>
        <dbReference type="EC" id="5.6.2.3"/>
    </reaction>
</comment>
<keyword evidence="1" id="KW-0547">Nucleotide-binding</keyword>
<feature type="domain" description="DNA helicase Pif1-like 2B" evidence="4">
    <location>
        <begin position="631"/>
        <end position="677"/>
    </location>
</feature>
<feature type="domain" description="DNA helicase Pif1-like DEAD-box helicase" evidence="2">
    <location>
        <begin position="496"/>
        <end position="537"/>
    </location>
</feature>
<dbReference type="OMA" id="LALTHEC"/>
<comment type="cofactor">
    <cofactor evidence="1">
        <name>Mg(2+)</name>
        <dbReference type="ChEBI" id="CHEBI:18420"/>
    </cofactor>
</comment>
<protein>
    <recommendedName>
        <fullName evidence="1">ATP-dependent DNA helicase</fullName>
        <ecNumber evidence="1">5.6.2.3</ecNumber>
    </recommendedName>
</protein>
<dbReference type="GO" id="GO:0006281">
    <property type="term" value="P:DNA repair"/>
    <property type="evidence" value="ECO:0007669"/>
    <property type="project" value="UniProtKB-KW"/>
</dbReference>
<dbReference type="GO" id="GO:0016787">
    <property type="term" value="F:hydrolase activity"/>
    <property type="evidence" value="ECO:0007669"/>
    <property type="project" value="UniProtKB-KW"/>
</dbReference>
<dbReference type="Proteomes" id="UP000008827">
    <property type="component" value="Chromosome 13"/>
</dbReference>
<organism evidence="5">
    <name type="scientific">Glycine max</name>
    <name type="common">Soybean</name>
    <name type="synonym">Glycine hispida</name>
    <dbReference type="NCBI Taxonomy" id="3847"/>
    <lineage>
        <taxon>Eukaryota</taxon>
        <taxon>Viridiplantae</taxon>
        <taxon>Streptophyta</taxon>
        <taxon>Embryophyta</taxon>
        <taxon>Tracheophyta</taxon>
        <taxon>Spermatophyta</taxon>
        <taxon>Magnoliopsida</taxon>
        <taxon>eudicotyledons</taxon>
        <taxon>Gunneridae</taxon>
        <taxon>Pentapetalae</taxon>
        <taxon>rosids</taxon>
        <taxon>fabids</taxon>
        <taxon>Fabales</taxon>
        <taxon>Fabaceae</taxon>
        <taxon>Papilionoideae</taxon>
        <taxon>50 kb inversion clade</taxon>
        <taxon>NPAAA clade</taxon>
        <taxon>indigoferoid/millettioid clade</taxon>
        <taxon>Phaseoleae</taxon>
        <taxon>Glycine</taxon>
        <taxon>Glycine subgen. Soja</taxon>
    </lineage>
</organism>
<keyword evidence="7" id="KW-1185">Reference proteome</keyword>
<dbReference type="InterPro" id="IPR049163">
    <property type="entry name" value="Pif1-like_2B_dom"/>
</dbReference>
<dbReference type="SMR" id="A0A0R0GJR0"/>
<proteinExistence type="inferred from homology"/>
<keyword evidence="1" id="KW-0233">DNA recombination</keyword>
<evidence type="ECO:0000313" key="7">
    <source>
        <dbReference type="Proteomes" id="UP000008827"/>
    </source>
</evidence>
<reference evidence="6" key="2">
    <citation type="submission" date="2018-02" db="UniProtKB">
        <authorList>
            <consortium name="EnsemblPlants"/>
        </authorList>
    </citation>
    <scope>IDENTIFICATION</scope>
    <source>
        <strain evidence="6">Williams 82</strain>
    </source>
</reference>
<evidence type="ECO:0000259" key="4">
    <source>
        <dbReference type="Pfam" id="PF21530"/>
    </source>
</evidence>
<keyword evidence="1" id="KW-0067">ATP-binding</keyword>
<reference evidence="5 6" key="1">
    <citation type="journal article" date="2010" name="Nature">
        <title>Genome sequence of the palaeopolyploid soybean.</title>
        <authorList>
            <person name="Schmutz J."/>
            <person name="Cannon S.B."/>
            <person name="Schlueter J."/>
            <person name="Ma J."/>
            <person name="Mitros T."/>
            <person name="Nelson W."/>
            <person name="Hyten D.L."/>
            <person name="Song Q."/>
            <person name="Thelen J.J."/>
            <person name="Cheng J."/>
            <person name="Xu D."/>
            <person name="Hellsten U."/>
            <person name="May G.D."/>
            <person name="Yu Y."/>
            <person name="Sakurai T."/>
            <person name="Umezawa T."/>
            <person name="Bhattacharyya M.K."/>
            <person name="Sandhu D."/>
            <person name="Valliyodan B."/>
            <person name="Lindquist E."/>
            <person name="Peto M."/>
            <person name="Grant D."/>
            <person name="Shu S."/>
            <person name="Goodstein D."/>
            <person name="Barry K."/>
            <person name="Futrell-Griggs M."/>
            <person name="Abernathy B."/>
            <person name="Du J."/>
            <person name="Tian Z."/>
            <person name="Zhu L."/>
            <person name="Gill N."/>
            <person name="Joshi T."/>
            <person name="Libault M."/>
            <person name="Sethuraman A."/>
            <person name="Zhang X.-C."/>
            <person name="Shinozaki K."/>
            <person name="Nguyen H.T."/>
            <person name="Wing R.A."/>
            <person name="Cregan P."/>
            <person name="Specht J."/>
            <person name="Grimwood J."/>
            <person name="Rokhsar D."/>
            <person name="Stacey G."/>
            <person name="Shoemaker R.C."/>
            <person name="Jackson S.A."/>
        </authorList>
    </citation>
    <scope>NUCLEOTIDE SEQUENCE</scope>
    <source>
        <strain evidence="6">cv. Williams 82</strain>
        <tissue evidence="5">Callus</tissue>
    </source>
</reference>
<reference evidence="5" key="3">
    <citation type="submission" date="2018-07" db="EMBL/GenBank/DDBJ databases">
        <title>WGS assembly of Glycine max.</title>
        <authorList>
            <person name="Schmutz J."/>
            <person name="Cannon S."/>
            <person name="Schlueter J."/>
            <person name="Ma J."/>
            <person name="Mitros T."/>
            <person name="Nelson W."/>
            <person name="Hyten D."/>
            <person name="Song Q."/>
            <person name="Thelen J."/>
            <person name="Cheng J."/>
            <person name="Xu D."/>
            <person name="Hellsten U."/>
            <person name="May G."/>
            <person name="Yu Y."/>
            <person name="Sakurai T."/>
            <person name="Umezawa T."/>
            <person name="Bhattacharyya M."/>
            <person name="Sandhu D."/>
            <person name="Valliyodan B."/>
            <person name="Lindquist E."/>
            <person name="Peto M."/>
            <person name="Grant D."/>
            <person name="Shu S."/>
            <person name="Goodstein D."/>
            <person name="Barry K."/>
            <person name="Futrell-Griggs M."/>
            <person name="Abernathy B."/>
            <person name="Du J."/>
            <person name="Tian Z."/>
            <person name="Zhu L."/>
            <person name="Gill N."/>
            <person name="Joshi T."/>
            <person name="Libault M."/>
            <person name="Sethuraman A."/>
            <person name="Zhang X."/>
            <person name="Shinozaki K."/>
            <person name="Nguyen H."/>
            <person name="Wing R."/>
            <person name="Cregan P."/>
            <person name="Specht J."/>
            <person name="Grimwood J."/>
            <person name="Rokhsar D."/>
            <person name="Stacey G."/>
            <person name="Shoemaker R."/>
            <person name="Jackson S."/>
        </authorList>
    </citation>
    <scope>NUCLEOTIDE SEQUENCE</scope>
    <source>
        <tissue evidence="5">Callus</tissue>
    </source>
</reference>
<evidence type="ECO:0000313" key="5">
    <source>
        <dbReference type="EMBL" id="KRH18654.1"/>
    </source>
</evidence>